<feature type="coiled-coil region" evidence="1">
    <location>
        <begin position="310"/>
        <end position="337"/>
    </location>
</feature>
<accession>A0A9Q0R8V0</accession>
<dbReference type="EMBL" id="JAPDFW010000092">
    <property type="protein sequence ID" value="KAJ5070783.1"/>
    <property type="molecule type" value="Genomic_DNA"/>
</dbReference>
<keyword evidence="1" id="KW-0175">Coiled coil</keyword>
<evidence type="ECO:0000313" key="2">
    <source>
        <dbReference type="EMBL" id="KAJ5070783.1"/>
    </source>
</evidence>
<protein>
    <submittedName>
        <fullName evidence="2">Uncharacterized protein</fullName>
    </submittedName>
</protein>
<gene>
    <name evidence="2" type="ORF">M0811_01764</name>
</gene>
<name>A0A9Q0R8V0_ANAIG</name>
<evidence type="ECO:0000256" key="1">
    <source>
        <dbReference type="SAM" id="Coils"/>
    </source>
</evidence>
<sequence>MKKLINKWIQTILKEKISKNQLQFSIQICQLLQSINPKIQFPLFFNSRIINYTNFVSFLNKLDIQFKTKANIQQLLKNQEIIYSFLKEIYDHYSQKNILKKTNFINAYLCKNDGKYIQEGIFIISDQNSNLHFFSTQKFQKFISSEKIINKIQIKIQKYKNTNQIPIIIFLELKKGITFFSSNQFFRKFTEKNISFILKEKNIISQKIHHLIFTINLAIKKRMRTLIILCLKMFFQYFDEEGKQIQQGIIEIDNETMKLIDSSGNEIISENINDTKIIFNAHQEILFMKCKNMFTIIIQKTLFNIFSRTISEKSKNFQEIETELEKEKEIKHQQKDQKLLKNFMFTEGNQFVKMNRGLISNKIINLIQKAFSTENFQMEAKLVQIDYLETNCSIVLGSTHISMIMYSQGHTEKKYSWHFGVNIFVDDSKFIVKLVVSNRAFYIRFPDYKKMIVFVYVVLLKNKYHGLHPENWRISGEILDQNQEIECVALTCKNKGNVSFLISISSDDFANESALLEMDSEQVSFFFKKHQKQQVYFWKEILFEIMIDQDSHVLLLNIESEILFINAFSLIKTLLVMRCFNLFSVMHKEEAPKLKTTQFFTEDELKFEGLLNYEYFEYKPDPILEEINLNENENTNENENENENTINIEKYFNMQRNEKIITIIDPDYVIYKSELQDKIFKINDNKKEEQNLLEFRKESLYKYHLKETLDYGQDLHIEKLCFEVLLMNEFQECVDSLKIFLLEKYCMIKRKNQQVAYQYNQYMKILVLEENFGDSIFFLNEIYHIKIKFYSLKQKKLFEDGLSNRISSKMPYKQKKNEPVFTCFIRTFIIPVQVFLTLGSHWIEIELSFKKFYIYYFSIESTKTLENKISLILHKNLFRIVLEFESEESARQCYHEIKRKKSQFLGYALDEKMGILNLKRINPKGKCKLIASSKILTIYQKGKSFFANFYKDIKILQTKKSLVVDIYFSEEQKIRIKFNTIKEKEQVEKILDQNKKNATIVNINSVRNSREIKEKERLWISQLAEKGTNPGIDFNFSETENEFHGVVVDSELQKQFGKATIVLKKDQIFIASNQILIHSKLGRRETKVYLEITTGQVVKFHLQNHSSINILFKNSKIAHFFLNTIRKYMNFQEESEDTQKEIILGRTEQREFLDFGFEYKINASLLDFNLRYSGIAKMTLSKHILNIKINNEKNFANLIEKTKISINKINPLIWQIVIDEDYLFLIELIDIPSAKKFLEYYKLAKSTKTNENSKDDSRRSTLTFLVQARKESSNLWEKVIIVMSFRSMRINFEKEHFSQRWFDHIGLIKNKDGIFQIKFDKQKDFINLKFSSQEESQLFYSSFQQATRNKFLKLQEFPQNLDEIEEENNDEDYKQKLIQNLQENGFLFEIEMLNNNLRKTGIDGVLLMESESFSILTNVRSGDDYCNIQTYKYHHNFGIQTESGKNSSIIRIIESESQKKIFKIKKFEEKQIFIDLISRILQKK</sequence>
<organism evidence="2 3">
    <name type="scientific">Anaeramoeba ignava</name>
    <name type="common">Anaerobic marine amoeba</name>
    <dbReference type="NCBI Taxonomy" id="1746090"/>
    <lineage>
        <taxon>Eukaryota</taxon>
        <taxon>Metamonada</taxon>
        <taxon>Anaeramoebidae</taxon>
        <taxon>Anaeramoeba</taxon>
    </lineage>
</organism>
<proteinExistence type="predicted"/>
<evidence type="ECO:0000313" key="3">
    <source>
        <dbReference type="Proteomes" id="UP001149090"/>
    </source>
</evidence>
<dbReference type="Proteomes" id="UP001149090">
    <property type="component" value="Unassembled WGS sequence"/>
</dbReference>
<reference evidence="2" key="1">
    <citation type="submission" date="2022-10" db="EMBL/GenBank/DDBJ databases">
        <title>Novel sulphate-reducing endosymbionts in the free-living metamonad Anaeramoeba.</title>
        <authorList>
            <person name="Jerlstrom-Hultqvist J."/>
            <person name="Cepicka I."/>
            <person name="Gallot-Lavallee L."/>
            <person name="Salas-Leiva D."/>
            <person name="Curtis B.A."/>
            <person name="Zahonova K."/>
            <person name="Pipaliya S."/>
            <person name="Dacks J."/>
            <person name="Roger A.J."/>
        </authorList>
    </citation>
    <scope>NUCLEOTIDE SEQUENCE</scope>
    <source>
        <strain evidence="2">BMAN</strain>
    </source>
</reference>
<comment type="caution">
    <text evidence="2">The sequence shown here is derived from an EMBL/GenBank/DDBJ whole genome shotgun (WGS) entry which is preliminary data.</text>
</comment>
<keyword evidence="3" id="KW-1185">Reference proteome</keyword>